<reference evidence="5 6" key="1">
    <citation type="submission" date="2018-08" db="EMBL/GenBank/DDBJ databases">
        <title>Genomic Encyclopedia of Type Strains, Phase IV (KMG-IV): sequencing the most valuable type-strain genomes for metagenomic binning, comparative biology and taxonomic classification.</title>
        <authorList>
            <person name="Goeker M."/>
        </authorList>
    </citation>
    <scope>NUCLEOTIDE SEQUENCE [LARGE SCALE GENOMIC DNA]</scope>
    <source>
        <strain evidence="5 6">DSM 23923</strain>
    </source>
</reference>
<feature type="chain" id="PRO_5030063632" evidence="3">
    <location>
        <begin position="26"/>
        <end position="376"/>
    </location>
</feature>
<dbReference type="Pfam" id="PF01497">
    <property type="entry name" value="Peripla_BP_2"/>
    <property type="match status" value="1"/>
</dbReference>
<feature type="region of interest" description="Disordered" evidence="2">
    <location>
        <begin position="26"/>
        <end position="47"/>
    </location>
</feature>
<proteinExistence type="inferred from homology"/>
<dbReference type="PROSITE" id="PS50983">
    <property type="entry name" value="FE_B12_PBP"/>
    <property type="match status" value="1"/>
</dbReference>
<evidence type="ECO:0000256" key="1">
    <source>
        <dbReference type="ARBA" id="ARBA00008814"/>
    </source>
</evidence>
<dbReference type="SUPFAM" id="SSF53807">
    <property type="entry name" value="Helical backbone' metal receptor"/>
    <property type="match status" value="1"/>
</dbReference>
<evidence type="ECO:0000259" key="4">
    <source>
        <dbReference type="PROSITE" id="PS50983"/>
    </source>
</evidence>
<dbReference type="Proteomes" id="UP000256388">
    <property type="component" value="Unassembled WGS sequence"/>
</dbReference>
<comment type="caution">
    <text evidence="5">The sequence shown here is derived from an EMBL/GenBank/DDBJ whole genome shotgun (WGS) entry which is preliminary data.</text>
</comment>
<evidence type="ECO:0000313" key="6">
    <source>
        <dbReference type="Proteomes" id="UP000256388"/>
    </source>
</evidence>
<dbReference type="Gene3D" id="3.40.50.1980">
    <property type="entry name" value="Nitrogenase molybdenum iron protein domain"/>
    <property type="match status" value="2"/>
</dbReference>
<name>A0A347ZTE7_9CHLR</name>
<evidence type="ECO:0000313" key="5">
    <source>
        <dbReference type="EMBL" id="REG10847.1"/>
    </source>
</evidence>
<feature type="domain" description="Fe/B12 periplasmic-binding" evidence="4">
    <location>
        <begin position="68"/>
        <end position="339"/>
    </location>
</feature>
<dbReference type="AlphaFoldDB" id="A0A347ZTE7"/>
<dbReference type="PROSITE" id="PS51257">
    <property type="entry name" value="PROKAR_LIPOPROTEIN"/>
    <property type="match status" value="1"/>
</dbReference>
<dbReference type="EMBL" id="QUMS01000001">
    <property type="protein sequence ID" value="REG10847.1"/>
    <property type="molecule type" value="Genomic_DNA"/>
</dbReference>
<dbReference type="InterPro" id="IPR050902">
    <property type="entry name" value="ABC_Transporter_SBP"/>
</dbReference>
<evidence type="ECO:0000256" key="2">
    <source>
        <dbReference type="SAM" id="MobiDB-lite"/>
    </source>
</evidence>
<gene>
    <name evidence="5" type="ORF">DFR64_0714</name>
</gene>
<dbReference type="InterPro" id="IPR002491">
    <property type="entry name" value="ABC_transptr_periplasmic_BD"/>
</dbReference>
<dbReference type="RefSeq" id="WP_158675061.1">
    <property type="nucleotide sequence ID" value="NZ_AP018437.1"/>
</dbReference>
<comment type="similarity">
    <text evidence="1">Belongs to the bacterial solute-binding protein 8 family.</text>
</comment>
<keyword evidence="6" id="KW-1185">Reference proteome</keyword>
<dbReference type="OrthoDB" id="9787830at2"/>
<dbReference type="PANTHER" id="PTHR30535:SF34">
    <property type="entry name" value="MOLYBDATE-BINDING PROTEIN MOLA"/>
    <property type="match status" value="1"/>
</dbReference>
<keyword evidence="3" id="KW-0732">Signal</keyword>
<organism evidence="5 6">
    <name type="scientific">Pelolinea submarina</name>
    <dbReference type="NCBI Taxonomy" id="913107"/>
    <lineage>
        <taxon>Bacteria</taxon>
        <taxon>Bacillati</taxon>
        <taxon>Chloroflexota</taxon>
        <taxon>Anaerolineae</taxon>
        <taxon>Anaerolineales</taxon>
        <taxon>Anaerolineaceae</taxon>
        <taxon>Pelolinea</taxon>
    </lineage>
</organism>
<sequence length="376" mass="42048">MKNTKTLLSLLLVVLLFSACATQQADQKPPSQPEVAETSSDESVPTEAGFSVVDALGREVSFTEYPSKIVVAGKLRPMILDFLYMFESSPDKILAVEAGGQGSQNFLELLDENVESKFSLEKGATAEQIAPLEPDLVILKSSMKESVGDQLETIGIPVIYVDFEDVEQTYRDVRILGTVLGESDRAEELVAKYEELYAEFKGYVSADTQGKNVVLMQVSDSDNQYAYEVPSVSYLQTFMVADAGGQVMWADAAQAGGWNEVNLEQVNVWDPDTIIVINYQGNAENIISDLKASQPFASLKAVANERVLAFPYDYISWDQPDSRWILGYSWLVYQLNPNAIGQDRMLQEVNDFYQFFYGLDQQQVEENILPKIEKYY</sequence>
<protein>
    <submittedName>
        <fullName evidence="5">ABC-type Fe3+-hydroxamate transport system substrate-binding protein</fullName>
    </submittedName>
</protein>
<dbReference type="Gene3D" id="1.20.58.2180">
    <property type="match status" value="1"/>
</dbReference>
<evidence type="ECO:0000256" key="3">
    <source>
        <dbReference type="SAM" id="SignalP"/>
    </source>
</evidence>
<feature type="signal peptide" evidence="3">
    <location>
        <begin position="1"/>
        <end position="25"/>
    </location>
</feature>
<dbReference type="PANTHER" id="PTHR30535">
    <property type="entry name" value="VITAMIN B12-BINDING PROTEIN"/>
    <property type="match status" value="1"/>
</dbReference>
<accession>A0A347ZTE7</accession>